<organism evidence="1 2">
    <name type="scientific">Aspergillus cristatus</name>
    <name type="common">Chinese Fuzhuan brick tea-fermentation fungus</name>
    <name type="synonym">Eurotium cristatum</name>
    <dbReference type="NCBI Taxonomy" id="573508"/>
    <lineage>
        <taxon>Eukaryota</taxon>
        <taxon>Fungi</taxon>
        <taxon>Dikarya</taxon>
        <taxon>Ascomycota</taxon>
        <taxon>Pezizomycotina</taxon>
        <taxon>Eurotiomycetes</taxon>
        <taxon>Eurotiomycetidae</taxon>
        <taxon>Eurotiales</taxon>
        <taxon>Aspergillaceae</taxon>
        <taxon>Aspergillus</taxon>
        <taxon>Aspergillus subgen. Aspergillus</taxon>
    </lineage>
</organism>
<comment type="caution">
    <text evidence="1">The sequence shown here is derived from an EMBL/GenBank/DDBJ whole genome shotgun (WGS) entry which is preliminary data.</text>
</comment>
<name>A0A1E3B3X7_ASPCR</name>
<proteinExistence type="predicted"/>
<reference evidence="1 2" key="1">
    <citation type="journal article" date="2016" name="BMC Genomics">
        <title>Comparative genomic and transcriptomic analyses of the Fuzhuan brick tea-fermentation fungus Aspergillus cristatus.</title>
        <authorList>
            <person name="Ge Y."/>
            <person name="Wang Y."/>
            <person name="Liu Y."/>
            <person name="Tan Y."/>
            <person name="Ren X."/>
            <person name="Zhang X."/>
            <person name="Hyde K.D."/>
            <person name="Liu Y."/>
            <person name="Liu Z."/>
        </authorList>
    </citation>
    <scope>NUCLEOTIDE SEQUENCE [LARGE SCALE GENOMIC DNA]</scope>
    <source>
        <strain evidence="1 2">GZAAS20.1005</strain>
    </source>
</reference>
<dbReference type="Proteomes" id="UP000094569">
    <property type="component" value="Unassembled WGS sequence"/>
</dbReference>
<dbReference type="VEuPathDB" id="FungiDB:SI65_08858"/>
<protein>
    <submittedName>
        <fullName evidence="1">Uncharacterized protein</fullName>
    </submittedName>
</protein>
<evidence type="ECO:0000313" key="2">
    <source>
        <dbReference type="Proteomes" id="UP000094569"/>
    </source>
</evidence>
<evidence type="ECO:0000313" key="1">
    <source>
        <dbReference type="EMBL" id="ODM15624.1"/>
    </source>
</evidence>
<dbReference type="OrthoDB" id="5371016at2759"/>
<dbReference type="EMBL" id="JXNT01000015">
    <property type="protein sequence ID" value="ODM15624.1"/>
    <property type="molecule type" value="Genomic_DNA"/>
</dbReference>
<accession>A0A1E3B3X7</accession>
<dbReference type="AlphaFoldDB" id="A0A1E3B3X7"/>
<gene>
    <name evidence="1" type="ORF">SI65_08858</name>
</gene>
<keyword evidence="2" id="KW-1185">Reference proteome</keyword>
<sequence length="184" mass="20629">MAVTIHRGPYITIPANTSPGLQFLKSFLPALDCLDPISKPVAPFLHPDALVYVGSNPPSRGRQVVPLLEVRSKHLSAFHHDMEIAWDIVPEGSDGRTRTVMFQATSVTVFRNDPEQFAVRVEEFNVLELKERSRELGPGQEWEGQLELDFQVVEMRTYLDARPVQDRAANLHRETAFGGGQPVD</sequence>